<reference evidence="3" key="1">
    <citation type="journal article" date="2019" name="Int. J. Syst. Evol. Microbiol.">
        <title>The Global Catalogue of Microorganisms (GCM) 10K type strain sequencing project: providing services to taxonomists for standard genome sequencing and annotation.</title>
        <authorList>
            <consortium name="The Broad Institute Genomics Platform"/>
            <consortium name="The Broad Institute Genome Sequencing Center for Infectious Disease"/>
            <person name="Wu L."/>
            <person name="Ma J."/>
        </authorList>
    </citation>
    <scope>NUCLEOTIDE SEQUENCE [LARGE SCALE GENOMIC DNA]</scope>
    <source>
        <strain evidence="3">JCM 17452</strain>
    </source>
</reference>
<dbReference type="Proteomes" id="UP001500027">
    <property type="component" value="Unassembled WGS sequence"/>
</dbReference>
<organism evidence="2 3">
    <name type="scientific">Hyunsoonleella aestuarii</name>
    <dbReference type="NCBI Taxonomy" id="912802"/>
    <lineage>
        <taxon>Bacteria</taxon>
        <taxon>Pseudomonadati</taxon>
        <taxon>Bacteroidota</taxon>
        <taxon>Flavobacteriia</taxon>
        <taxon>Flavobacteriales</taxon>
        <taxon>Flavobacteriaceae</taxon>
    </lineage>
</organism>
<protein>
    <submittedName>
        <fullName evidence="2">Uncharacterized protein</fullName>
    </submittedName>
</protein>
<evidence type="ECO:0000256" key="1">
    <source>
        <dbReference type="SAM" id="Phobius"/>
    </source>
</evidence>
<keyword evidence="1" id="KW-1133">Transmembrane helix</keyword>
<dbReference type="EMBL" id="BAABAV010000002">
    <property type="protein sequence ID" value="GAA4270187.1"/>
    <property type="molecule type" value="Genomic_DNA"/>
</dbReference>
<evidence type="ECO:0000313" key="2">
    <source>
        <dbReference type="EMBL" id="GAA4270187.1"/>
    </source>
</evidence>
<comment type="caution">
    <text evidence="2">The sequence shown here is derived from an EMBL/GenBank/DDBJ whole genome shotgun (WGS) entry which is preliminary data.</text>
</comment>
<name>A0ABP8EDL5_9FLAO</name>
<keyword evidence="1" id="KW-0812">Transmembrane</keyword>
<keyword evidence="3" id="KW-1185">Reference proteome</keyword>
<evidence type="ECO:0000313" key="3">
    <source>
        <dbReference type="Proteomes" id="UP001500027"/>
    </source>
</evidence>
<proteinExistence type="predicted"/>
<keyword evidence="1" id="KW-0472">Membrane</keyword>
<feature type="transmembrane region" description="Helical" evidence="1">
    <location>
        <begin position="34"/>
        <end position="50"/>
    </location>
</feature>
<sequence length="104" mass="12765">MELYHFVYIILTLIIWNISYLHTGKYVKPKWKQFGKFIFYITVSIIFIFWVKHYSLIFIIGHQLLGLLFHIKVCKQNRINWINCEPTEEYLKLHKLWAQGKFKE</sequence>
<accession>A0ABP8EDL5</accession>
<gene>
    <name evidence="2" type="ORF">GCM10022257_22880</name>
</gene>
<feature type="transmembrane region" description="Helical" evidence="1">
    <location>
        <begin position="6"/>
        <end position="22"/>
    </location>
</feature>